<dbReference type="Proteomes" id="UP000664521">
    <property type="component" value="Unassembled WGS sequence"/>
</dbReference>
<keyword evidence="4" id="KW-1185">Reference proteome</keyword>
<proteinExistence type="predicted"/>
<keyword evidence="2" id="KW-0472">Membrane</keyword>
<dbReference type="OrthoDB" id="5377219at2759"/>
<feature type="region of interest" description="Disordered" evidence="1">
    <location>
        <begin position="344"/>
        <end position="363"/>
    </location>
</feature>
<evidence type="ECO:0000313" key="3">
    <source>
        <dbReference type="EMBL" id="CAF9933510.1"/>
    </source>
</evidence>
<reference evidence="3" key="1">
    <citation type="submission" date="2021-03" db="EMBL/GenBank/DDBJ databases">
        <authorList>
            <person name="Tagirdzhanova G."/>
        </authorList>
    </citation>
    <scope>NUCLEOTIDE SEQUENCE</scope>
</reference>
<dbReference type="AlphaFoldDB" id="A0A8H3G0H4"/>
<organism evidence="3 4">
    <name type="scientific">Heterodermia speciosa</name>
    <dbReference type="NCBI Taxonomy" id="116794"/>
    <lineage>
        <taxon>Eukaryota</taxon>
        <taxon>Fungi</taxon>
        <taxon>Dikarya</taxon>
        <taxon>Ascomycota</taxon>
        <taxon>Pezizomycotina</taxon>
        <taxon>Lecanoromycetes</taxon>
        <taxon>OSLEUM clade</taxon>
        <taxon>Lecanoromycetidae</taxon>
        <taxon>Caliciales</taxon>
        <taxon>Physciaceae</taxon>
        <taxon>Heterodermia</taxon>
    </lineage>
</organism>
<evidence type="ECO:0000256" key="1">
    <source>
        <dbReference type="SAM" id="MobiDB-lite"/>
    </source>
</evidence>
<evidence type="ECO:0000313" key="4">
    <source>
        <dbReference type="Proteomes" id="UP000664521"/>
    </source>
</evidence>
<feature type="transmembrane region" description="Helical" evidence="2">
    <location>
        <begin position="213"/>
        <end position="235"/>
    </location>
</feature>
<keyword evidence="2" id="KW-1133">Transmembrane helix</keyword>
<gene>
    <name evidence="3" type="ORF">HETSPECPRED_008676</name>
</gene>
<sequence>MASSTPSMGSKIQAGALYIILTVIASSKANGSMRSPFAEHTIGQFVPGHFPAGYTNNLIGQTSICADFLAAVDASTFTLSPWSCTLSSLPINQDRIRGRRLQGIMSTYAYFTEYDDGNGNGYKIIYPLQLCPDRIVGDVMSPKAGIVHNATLQSIWTSLVGLSDRELHDYTETMLQDASDSLNTVIKSALCKTSSSGLKRMPTYNPSDVSGKWVLSIAMVPTFFAIAFGAFYVPIAKPGPVANLTGTQDAVIIAACTVVTSIYFLGIQKLHKAEVTNIVEAWILTALTTVGQYLVTLLQHAWQGTCIGAASVGAAIEQLRQNADEGPVVVGNAPNQAGVEMVPPNNPAAQSPNLPQVQLESGC</sequence>
<comment type="caution">
    <text evidence="3">The sequence shown here is derived from an EMBL/GenBank/DDBJ whole genome shotgun (WGS) entry which is preliminary data.</text>
</comment>
<keyword evidence="2" id="KW-0812">Transmembrane</keyword>
<evidence type="ECO:0000256" key="2">
    <source>
        <dbReference type="SAM" id="Phobius"/>
    </source>
</evidence>
<feature type="compositionally biased region" description="Polar residues" evidence="1">
    <location>
        <begin position="347"/>
        <end position="363"/>
    </location>
</feature>
<name>A0A8H3G0H4_9LECA</name>
<protein>
    <submittedName>
        <fullName evidence="3">Uncharacterized protein</fullName>
    </submittedName>
</protein>
<feature type="transmembrane region" description="Helical" evidence="2">
    <location>
        <begin position="250"/>
        <end position="267"/>
    </location>
</feature>
<accession>A0A8H3G0H4</accession>
<dbReference type="EMBL" id="CAJPDS010000068">
    <property type="protein sequence ID" value="CAF9933510.1"/>
    <property type="molecule type" value="Genomic_DNA"/>
</dbReference>